<dbReference type="EMBL" id="JANBUW010000704">
    <property type="protein sequence ID" value="KAJ2845805.1"/>
    <property type="molecule type" value="Genomic_DNA"/>
</dbReference>
<proteinExistence type="predicted"/>
<protein>
    <submittedName>
        <fullName evidence="2">Uncharacterized protein</fullName>
    </submittedName>
</protein>
<evidence type="ECO:0000256" key="1">
    <source>
        <dbReference type="SAM" id="MobiDB-lite"/>
    </source>
</evidence>
<reference evidence="2" key="1">
    <citation type="submission" date="2022-07" db="EMBL/GenBank/DDBJ databases">
        <title>Phylogenomic reconstructions and comparative analyses of Kickxellomycotina fungi.</title>
        <authorList>
            <person name="Reynolds N.K."/>
            <person name="Stajich J.E."/>
            <person name="Barry K."/>
            <person name="Grigoriev I.V."/>
            <person name="Crous P."/>
            <person name="Smith M.E."/>
        </authorList>
    </citation>
    <scope>NUCLEOTIDE SEQUENCE</scope>
    <source>
        <strain evidence="2">NRRL 1566</strain>
    </source>
</reference>
<sequence length="324" mass="36381">MRHSSHAAKWHSVAEKLVRNFVMTVGQDISADYLRLHPYGNISDDTGSDDDIRRIQVQSVSEIWLSICSWMKRVEEDTNALFYDPVFSETLKVLDFRQLNGSAATDADSKPANSGKATSGASLHLSNQQQQHQQQLAVYNQPSSVHAHILSNIDRLFAERVDIFPKNIDPLRSGKILFYLAMQIIKTALEAIRLRPTIIRTKAEFQQIIVDAAFVRSWMLRYTGVAPNFNKLSSAEPHVSTSTSQVFTETTRQSSGTGNKNLLSSGTCTPAINERDAQAIHNLLDDWISSSRACALQQTMPEKQLVDKIVYNAWMSVIYHNDSL</sequence>
<comment type="caution">
    <text evidence="2">The sequence shown here is derived from an EMBL/GenBank/DDBJ whole genome shotgun (WGS) entry which is preliminary data.</text>
</comment>
<evidence type="ECO:0000313" key="2">
    <source>
        <dbReference type="EMBL" id="KAJ2845805.1"/>
    </source>
</evidence>
<organism evidence="2 3">
    <name type="scientific">Coemansia brasiliensis</name>
    <dbReference type="NCBI Taxonomy" id="2650707"/>
    <lineage>
        <taxon>Eukaryota</taxon>
        <taxon>Fungi</taxon>
        <taxon>Fungi incertae sedis</taxon>
        <taxon>Zoopagomycota</taxon>
        <taxon>Kickxellomycotina</taxon>
        <taxon>Kickxellomycetes</taxon>
        <taxon>Kickxellales</taxon>
        <taxon>Kickxellaceae</taxon>
        <taxon>Coemansia</taxon>
    </lineage>
</organism>
<dbReference type="Proteomes" id="UP001139887">
    <property type="component" value="Unassembled WGS sequence"/>
</dbReference>
<gene>
    <name evidence="2" type="ORF">IWW36_004635</name>
</gene>
<keyword evidence="3" id="KW-1185">Reference proteome</keyword>
<dbReference type="AlphaFoldDB" id="A0A9W8LW30"/>
<name>A0A9W8LW30_9FUNG</name>
<feature type="region of interest" description="Disordered" evidence="1">
    <location>
        <begin position="104"/>
        <end position="126"/>
    </location>
</feature>
<dbReference type="OrthoDB" id="203678at2759"/>
<evidence type="ECO:0000313" key="3">
    <source>
        <dbReference type="Proteomes" id="UP001139887"/>
    </source>
</evidence>
<accession>A0A9W8LW30</accession>
<feature type="compositionally biased region" description="Polar residues" evidence="1">
    <location>
        <begin position="111"/>
        <end position="126"/>
    </location>
</feature>